<organism evidence="10 11">
    <name type="scientific">Wolfiporia cocos (strain MD-104)</name>
    <name type="common">Brown rot fungus</name>
    <dbReference type="NCBI Taxonomy" id="742152"/>
    <lineage>
        <taxon>Eukaryota</taxon>
        <taxon>Fungi</taxon>
        <taxon>Dikarya</taxon>
        <taxon>Basidiomycota</taxon>
        <taxon>Agaricomycotina</taxon>
        <taxon>Agaricomycetes</taxon>
        <taxon>Polyporales</taxon>
        <taxon>Phaeolaceae</taxon>
        <taxon>Wolfiporia</taxon>
    </lineage>
</organism>
<dbReference type="STRING" id="742152.A0A2H3JVY0"/>
<dbReference type="GO" id="GO:0007059">
    <property type="term" value="P:chromosome segregation"/>
    <property type="evidence" value="ECO:0007669"/>
    <property type="project" value="UniProtKB-KW"/>
</dbReference>
<protein>
    <recommendedName>
        <fullName evidence="3 7">DNA replication complex GINS protein PSF2</fullName>
    </recommendedName>
</protein>
<dbReference type="GO" id="GO:0000727">
    <property type="term" value="P:double-strand break repair via break-induced replication"/>
    <property type="evidence" value="ECO:0007669"/>
    <property type="project" value="TreeGrafter"/>
</dbReference>
<dbReference type="PANTHER" id="PTHR12772:SF0">
    <property type="entry name" value="DNA REPLICATION COMPLEX GINS PROTEIN PSF2"/>
    <property type="match status" value="1"/>
</dbReference>
<name>A0A2H3JVY0_WOLCO</name>
<keyword evidence="11" id="KW-1185">Reference proteome</keyword>
<dbReference type="FunFam" id="1.20.58.1020:FF:000001">
    <property type="entry name" value="DNA replication complex GINS protein PSF2"/>
    <property type="match status" value="1"/>
</dbReference>
<dbReference type="FunFam" id="3.40.5.50:FF:000001">
    <property type="entry name" value="DNA replication complex GINS protein PSF2"/>
    <property type="match status" value="1"/>
</dbReference>
<evidence type="ECO:0000313" key="10">
    <source>
        <dbReference type="EMBL" id="PCH40874.1"/>
    </source>
</evidence>
<dbReference type="GO" id="GO:0000811">
    <property type="term" value="C:GINS complex"/>
    <property type="evidence" value="ECO:0007669"/>
    <property type="project" value="TreeGrafter"/>
</dbReference>
<evidence type="ECO:0000256" key="6">
    <source>
        <dbReference type="ARBA" id="ARBA00023242"/>
    </source>
</evidence>
<dbReference type="InterPro" id="IPR021151">
    <property type="entry name" value="GINS_A"/>
</dbReference>
<sequence length="189" mass="21535">MALPPSLRTTATPAELELIASEQLVEIVPLVAMERTAFISGAYGPLRPPTKCKMPIWMATNLKLKKKCHIVPPDWLNVEYLQERLARETSEPEFSELPFRFAEVAKVLLDVASDDISSPDKVRSLLQDIREARQAKSREGLSKLDHSELSLPNLCSMEINEIRPFFVRSMSILTQLVREPETRQMDQFE</sequence>
<accession>A0A2H3JVY0</accession>
<dbReference type="SUPFAM" id="SSF160059">
    <property type="entry name" value="PriA/YqbF domain"/>
    <property type="match status" value="1"/>
</dbReference>
<proteinExistence type="inferred from homology"/>
<gene>
    <name evidence="10" type="ORF">WOLCODRAFT_117840</name>
</gene>
<dbReference type="InterPro" id="IPR056784">
    <property type="entry name" value="PSF2_N"/>
</dbReference>
<dbReference type="SUPFAM" id="SSF158573">
    <property type="entry name" value="GINS helical bundle-like"/>
    <property type="match status" value="1"/>
</dbReference>
<dbReference type="Pfam" id="PF25005">
    <property type="entry name" value="PSF2_N"/>
    <property type="match status" value="1"/>
</dbReference>
<dbReference type="Proteomes" id="UP000218811">
    <property type="component" value="Unassembled WGS sequence"/>
</dbReference>
<dbReference type="CDD" id="cd11712">
    <property type="entry name" value="GINS_A_psf2"/>
    <property type="match status" value="1"/>
</dbReference>
<comment type="subcellular location">
    <subcellularLocation>
        <location evidence="1 7">Nucleus</location>
    </subcellularLocation>
</comment>
<reference evidence="10 11" key="1">
    <citation type="journal article" date="2012" name="Science">
        <title>The Paleozoic origin of enzymatic lignin decomposition reconstructed from 31 fungal genomes.</title>
        <authorList>
            <person name="Floudas D."/>
            <person name="Binder M."/>
            <person name="Riley R."/>
            <person name="Barry K."/>
            <person name="Blanchette R.A."/>
            <person name="Henrissat B."/>
            <person name="Martinez A.T."/>
            <person name="Otillar R."/>
            <person name="Spatafora J.W."/>
            <person name="Yadav J.S."/>
            <person name="Aerts A."/>
            <person name="Benoit I."/>
            <person name="Boyd A."/>
            <person name="Carlson A."/>
            <person name="Copeland A."/>
            <person name="Coutinho P.M."/>
            <person name="de Vries R.P."/>
            <person name="Ferreira P."/>
            <person name="Findley K."/>
            <person name="Foster B."/>
            <person name="Gaskell J."/>
            <person name="Glotzer D."/>
            <person name="Gorecki P."/>
            <person name="Heitman J."/>
            <person name="Hesse C."/>
            <person name="Hori C."/>
            <person name="Igarashi K."/>
            <person name="Jurgens J.A."/>
            <person name="Kallen N."/>
            <person name="Kersten P."/>
            <person name="Kohler A."/>
            <person name="Kuees U."/>
            <person name="Kumar T.K.A."/>
            <person name="Kuo A."/>
            <person name="LaButti K."/>
            <person name="Larrondo L.F."/>
            <person name="Lindquist E."/>
            <person name="Ling A."/>
            <person name="Lombard V."/>
            <person name="Lucas S."/>
            <person name="Lundell T."/>
            <person name="Martin R."/>
            <person name="McLaughlin D.J."/>
            <person name="Morgenstern I."/>
            <person name="Morin E."/>
            <person name="Murat C."/>
            <person name="Nagy L.G."/>
            <person name="Nolan M."/>
            <person name="Ohm R.A."/>
            <person name="Patyshakuliyeva A."/>
            <person name="Rokas A."/>
            <person name="Ruiz-Duenas F.J."/>
            <person name="Sabat G."/>
            <person name="Salamov A."/>
            <person name="Samejima M."/>
            <person name="Schmutz J."/>
            <person name="Slot J.C."/>
            <person name="St John F."/>
            <person name="Stenlid J."/>
            <person name="Sun H."/>
            <person name="Sun S."/>
            <person name="Syed K."/>
            <person name="Tsang A."/>
            <person name="Wiebenga A."/>
            <person name="Young D."/>
            <person name="Pisabarro A."/>
            <person name="Eastwood D.C."/>
            <person name="Martin F."/>
            <person name="Cullen D."/>
            <person name="Grigoriev I.V."/>
            <person name="Hibbett D.S."/>
        </authorList>
    </citation>
    <scope>NUCLEOTIDE SEQUENCE [LARGE SCALE GENOMIC DNA]</scope>
    <source>
        <strain evidence="10 11">MD-104</strain>
    </source>
</reference>
<comment type="similarity">
    <text evidence="2 7">Belongs to the GINS2/PSF2 family.</text>
</comment>
<feature type="domain" description="GINS subunit" evidence="8">
    <location>
        <begin position="75"/>
        <end position="175"/>
    </location>
</feature>
<evidence type="ECO:0000259" key="8">
    <source>
        <dbReference type="Pfam" id="PF05916"/>
    </source>
</evidence>
<dbReference type="Gene3D" id="1.20.58.1020">
    <property type="match status" value="1"/>
</dbReference>
<dbReference type="CDD" id="cd21694">
    <property type="entry name" value="GINS_B_Psf2"/>
    <property type="match status" value="1"/>
</dbReference>
<keyword evidence="6 7" id="KW-0539">Nucleus</keyword>
<evidence type="ECO:0000256" key="2">
    <source>
        <dbReference type="ARBA" id="ARBA00010565"/>
    </source>
</evidence>
<dbReference type="Gene3D" id="3.40.5.50">
    <property type="match status" value="1"/>
</dbReference>
<evidence type="ECO:0000256" key="7">
    <source>
        <dbReference type="PIRNR" id="PIRNR028998"/>
    </source>
</evidence>
<dbReference type="InterPro" id="IPR036224">
    <property type="entry name" value="GINS_bundle-like_dom_sf"/>
</dbReference>
<evidence type="ECO:0000256" key="3">
    <source>
        <dbReference type="ARBA" id="ARBA00015139"/>
    </source>
</evidence>
<feature type="domain" description="DNA replication complex GINS protein PSF2 N-terminal" evidence="9">
    <location>
        <begin position="12"/>
        <end position="71"/>
    </location>
</feature>
<dbReference type="Pfam" id="PF05916">
    <property type="entry name" value="Sld5"/>
    <property type="match status" value="1"/>
</dbReference>
<evidence type="ECO:0000256" key="1">
    <source>
        <dbReference type="ARBA" id="ARBA00004123"/>
    </source>
</evidence>
<dbReference type="EMBL" id="KB468113">
    <property type="protein sequence ID" value="PCH40874.1"/>
    <property type="molecule type" value="Genomic_DNA"/>
</dbReference>
<dbReference type="GO" id="GO:0006260">
    <property type="term" value="P:DNA replication"/>
    <property type="evidence" value="ECO:0007669"/>
    <property type="project" value="UniProtKB-KW"/>
</dbReference>
<dbReference type="OMA" id="DSLNCMY"/>
<dbReference type="InterPro" id="IPR007257">
    <property type="entry name" value="GINS_Psf2"/>
</dbReference>
<evidence type="ECO:0000259" key="9">
    <source>
        <dbReference type="Pfam" id="PF25005"/>
    </source>
</evidence>
<evidence type="ECO:0000313" key="11">
    <source>
        <dbReference type="Proteomes" id="UP000218811"/>
    </source>
</evidence>
<dbReference type="PANTHER" id="PTHR12772">
    <property type="entry name" value="DNA REPLICATION COMPLEX GINS PROTEIN PSF2"/>
    <property type="match status" value="1"/>
</dbReference>
<keyword evidence="5" id="KW-0159">Chromosome partition</keyword>
<dbReference type="OrthoDB" id="1938138at2759"/>
<keyword evidence="4 7" id="KW-0235">DNA replication</keyword>
<evidence type="ECO:0000256" key="4">
    <source>
        <dbReference type="ARBA" id="ARBA00022705"/>
    </source>
</evidence>
<comment type="subunit">
    <text evidence="7">Component of the GINS complex.</text>
</comment>
<evidence type="ECO:0000256" key="5">
    <source>
        <dbReference type="ARBA" id="ARBA00022829"/>
    </source>
</evidence>
<dbReference type="PIRSF" id="PIRSF028998">
    <property type="entry name" value="GINS_Psf2_subgr"/>
    <property type="match status" value="1"/>
</dbReference>
<dbReference type="AlphaFoldDB" id="A0A2H3JVY0"/>